<accession>A0A8S1XX19</accession>
<dbReference type="OrthoDB" id="322722at2759"/>
<proteinExistence type="predicted"/>
<gene>
    <name evidence="1" type="ORF">PPENT_87.1.T1420142</name>
</gene>
<dbReference type="Proteomes" id="UP000689195">
    <property type="component" value="Unassembled WGS sequence"/>
</dbReference>
<dbReference type="AlphaFoldDB" id="A0A8S1XX19"/>
<sequence length="190" mass="22992">MMEIIVQVLPNIIFKATEINNIKSTFLKNFSKILTRIHHKQIQIQMYKSQQKRHLQVSKKEVNKESEAEIQVDDDEFLEVTHNDLYNLEIIDYHQTAFVVWNIVEENSIPQQLQISQESEGVYKQLEKIFETNLVFWLQNQILRKIKIQQEEIIQFANDTLKEYNLTIYDFYCEFINYYNLKQIEKQRNL</sequence>
<comment type="caution">
    <text evidence="1">The sequence shown here is derived from an EMBL/GenBank/DDBJ whole genome shotgun (WGS) entry which is preliminary data.</text>
</comment>
<evidence type="ECO:0000313" key="2">
    <source>
        <dbReference type="Proteomes" id="UP000689195"/>
    </source>
</evidence>
<keyword evidence="2" id="KW-1185">Reference proteome</keyword>
<organism evidence="1 2">
    <name type="scientific">Paramecium pentaurelia</name>
    <dbReference type="NCBI Taxonomy" id="43138"/>
    <lineage>
        <taxon>Eukaryota</taxon>
        <taxon>Sar</taxon>
        <taxon>Alveolata</taxon>
        <taxon>Ciliophora</taxon>
        <taxon>Intramacronucleata</taxon>
        <taxon>Oligohymenophorea</taxon>
        <taxon>Peniculida</taxon>
        <taxon>Parameciidae</taxon>
        <taxon>Paramecium</taxon>
    </lineage>
</organism>
<protein>
    <submittedName>
        <fullName evidence="1">Uncharacterized protein</fullName>
    </submittedName>
</protein>
<name>A0A8S1XX19_9CILI</name>
<evidence type="ECO:0000313" key="1">
    <source>
        <dbReference type="EMBL" id="CAD8206029.1"/>
    </source>
</evidence>
<dbReference type="EMBL" id="CAJJDO010000142">
    <property type="protein sequence ID" value="CAD8206029.1"/>
    <property type="molecule type" value="Genomic_DNA"/>
</dbReference>
<reference evidence="1" key="1">
    <citation type="submission" date="2021-01" db="EMBL/GenBank/DDBJ databases">
        <authorList>
            <consortium name="Genoscope - CEA"/>
            <person name="William W."/>
        </authorList>
    </citation>
    <scope>NUCLEOTIDE SEQUENCE</scope>
</reference>